<proteinExistence type="predicted"/>
<keyword evidence="1" id="KW-0175">Coiled coil</keyword>
<name>A0ABT6YPJ8_9BACT</name>
<dbReference type="EMBL" id="JASHID010000009">
    <property type="protein sequence ID" value="MDI9865450.1"/>
    <property type="molecule type" value="Genomic_DNA"/>
</dbReference>
<dbReference type="RefSeq" id="WP_283370438.1">
    <property type="nucleotide sequence ID" value="NZ_JASHID010000009.1"/>
</dbReference>
<organism evidence="3 4">
    <name type="scientific">Flectobacillus longus</name>
    <dbReference type="NCBI Taxonomy" id="2984207"/>
    <lineage>
        <taxon>Bacteria</taxon>
        <taxon>Pseudomonadati</taxon>
        <taxon>Bacteroidota</taxon>
        <taxon>Cytophagia</taxon>
        <taxon>Cytophagales</taxon>
        <taxon>Flectobacillaceae</taxon>
        <taxon>Flectobacillus</taxon>
    </lineage>
</organism>
<evidence type="ECO:0000313" key="4">
    <source>
        <dbReference type="Proteomes" id="UP001236569"/>
    </source>
</evidence>
<reference evidence="3 4" key="1">
    <citation type="submission" date="2023-05" db="EMBL/GenBank/DDBJ databases">
        <title>Novel species of genus Flectobacillus isolated from stream in China.</title>
        <authorList>
            <person name="Lu H."/>
        </authorList>
    </citation>
    <scope>NUCLEOTIDE SEQUENCE [LARGE SCALE GENOMIC DNA]</scope>
    <source>
        <strain evidence="3 4">DC10W</strain>
    </source>
</reference>
<keyword evidence="2" id="KW-0812">Transmembrane</keyword>
<dbReference type="SUPFAM" id="SSF46894">
    <property type="entry name" value="C-terminal effector domain of the bipartite response regulators"/>
    <property type="match status" value="1"/>
</dbReference>
<accession>A0ABT6YPJ8</accession>
<keyword evidence="2" id="KW-1133">Transmembrane helix</keyword>
<comment type="caution">
    <text evidence="3">The sequence shown here is derived from an EMBL/GenBank/DDBJ whole genome shotgun (WGS) entry which is preliminary data.</text>
</comment>
<evidence type="ECO:0000313" key="3">
    <source>
        <dbReference type="EMBL" id="MDI9865450.1"/>
    </source>
</evidence>
<dbReference type="Proteomes" id="UP001236569">
    <property type="component" value="Unassembled WGS sequence"/>
</dbReference>
<evidence type="ECO:0000256" key="2">
    <source>
        <dbReference type="SAM" id="Phobius"/>
    </source>
</evidence>
<keyword evidence="4" id="KW-1185">Reference proteome</keyword>
<feature type="transmembrane region" description="Helical" evidence="2">
    <location>
        <begin position="406"/>
        <end position="424"/>
    </location>
</feature>
<evidence type="ECO:0008006" key="5">
    <source>
        <dbReference type="Google" id="ProtNLM"/>
    </source>
</evidence>
<keyword evidence="2" id="KW-0472">Membrane</keyword>
<feature type="coiled-coil region" evidence="1">
    <location>
        <begin position="426"/>
        <end position="477"/>
    </location>
</feature>
<protein>
    <recommendedName>
        <fullName evidence="5">HTH luxR-type domain-containing protein</fullName>
    </recommendedName>
</protein>
<sequence>MKTLCTAQPVFNKAQFQEMSATQRYRFVHDYPFWKVFDVNQLSTLLSQMVEVANVKRDYRTQIALDYYLALIGGKPNFRFPKGKKAGILASLQDMQKIAVQQDYEVETLIASCCLTSSLYLGQKLSNEQYYVDMQRSLEELQTLGFEKCRDYNIASILFDFSKSLWNLGDFDKAYQYLRIAEQYIEPTIEGGFYYTQVLSYLQTYWKNKKEYNKSMVYAQKILLFHQNFHSNIPEHKLWSEFWLNFASIDIASLLIDQGKIKEGEVYANKGFQLIKSRVSLDPIVSKQAEFDALMILIPVKLKLNKVDEVPSLLKIANNIKSELEPIGKLDYFKPLRLYKYSSEYYEKVGGYAESLHYTHLAQTLQDSLNQHNDVQKISQMQLRYEVEKYANHVKAIESEKQLQKYLRNAIILILLLVLGLVYVNHQRLRHKHHEKESELEASQNELAWQTQHFRNMSELIENLRQENEKLNASDNQHEHFEKLISSTILTDEGWTNFKRMFEKVHPGYMQSVKEKYPDLTNAELRLLMLEKLDLSTQEMANMIGVNKNTIHQTRLRLRKKTLDRS</sequence>
<gene>
    <name evidence="3" type="ORF">QM480_14000</name>
</gene>
<dbReference type="InterPro" id="IPR016032">
    <property type="entry name" value="Sig_transdc_resp-reg_C-effctor"/>
</dbReference>
<evidence type="ECO:0000256" key="1">
    <source>
        <dbReference type="SAM" id="Coils"/>
    </source>
</evidence>